<sequence>MAFSEIPIFRPLTGIHEPSAIHQLADGRFIVVEDEQRHPLSLVSVHADHSVTSTPPQMPEASEAGGQFAALDDLEGVAVDPAGYIYATCSHSRNSAGDESATREKLVRFRIEGNRVIEPVVCTRLKPALTAAHPILAAAAAIREVKQKGGLNIEALEMTPDQRRLMVGFRSPLENRRAIVAFLENPQAVFASGAEPRVATTLATLDLEGNGIRGMAYIPSLEGYLVIGGPVAREQVQFTLWFWRGGPSDPARGVVVPGLPDFAHAEGVSPARIDGRQRIIIVSDDGSRKEGRCARFLIIDPEQLQIAS</sequence>
<dbReference type="EMBL" id="CP001715">
    <property type="protein sequence ID" value="ACV36111.1"/>
    <property type="molecule type" value="Genomic_DNA"/>
</dbReference>
<organism evidence="1">
    <name type="scientific">Accumulibacter regalis</name>
    <dbReference type="NCBI Taxonomy" id="522306"/>
    <lineage>
        <taxon>Bacteria</taxon>
        <taxon>Pseudomonadati</taxon>
        <taxon>Pseudomonadota</taxon>
        <taxon>Betaproteobacteria</taxon>
        <taxon>Candidatus Accumulibacter</taxon>
    </lineage>
</organism>
<dbReference type="SUPFAM" id="SSF101898">
    <property type="entry name" value="NHL repeat"/>
    <property type="match status" value="1"/>
</dbReference>
<evidence type="ECO:0008006" key="2">
    <source>
        <dbReference type="Google" id="ProtNLM"/>
    </source>
</evidence>
<dbReference type="STRING" id="522306.CAP2UW1_2831"/>
<evidence type="ECO:0000313" key="1">
    <source>
        <dbReference type="EMBL" id="ACV36111.1"/>
    </source>
</evidence>
<proteinExistence type="predicted"/>
<name>C7RTH8_ACCRE</name>
<dbReference type="eggNOG" id="COG4886">
    <property type="taxonomic scope" value="Bacteria"/>
</dbReference>
<accession>C7RTH8</accession>
<dbReference type="KEGG" id="app:CAP2UW1_2831"/>
<reference evidence="1" key="1">
    <citation type="submission" date="2009-08" db="EMBL/GenBank/DDBJ databases">
        <authorList>
            <consortium name="US DOE Joint Genome Institute"/>
            <person name="Lucas S."/>
            <person name="Copeland A."/>
            <person name="Lapidus A."/>
            <person name="Glavina del Rio T."/>
            <person name="Dalin E."/>
            <person name="Tice H."/>
            <person name="Bruce D."/>
            <person name="Barry K."/>
            <person name="Pitluck S."/>
            <person name="Lowry S."/>
            <person name="Larimer F."/>
            <person name="Land M."/>
            <person name="Hauser L."/>
            <person name="Kyrpides N."/>
            <person name="Ivanova N."/>
            <person name="McMahon K.D."/>
            <person name="Hugenholtz P."/>
        </authorList>
    </citation>
    <scope>NUCLEOTIDE SEQUENCE</scope>
    <source>
        <strain evidence="1">UW-1</strain>
    </source>
</reference>
<gene>
    <name evidence="1" type="ordered locus">CAP2UW1_2831</name>
</gene>
<dbReference type="OrthoDB" id="5560405at2"/>
<dbReference type="HOGENOM" id="CLU_064479_0_0_4"/>
<reference evidence="1" key="2">
    <citation type="submission" date="2009-09" db="EMBL/GenBank/DDBJ databases">
        <title>Complete sequence of chromosome of Candidatus Accumulibacter phosphatis clade IIA str. UW-1.</title>
        <authorList>
            <consortium name="US DOE Joint Genome Institute"/>
            <person name="Martin H.G."/>
            <person name="Ivanova N."/>
            <person name="Kunin V."/>
            <person name="Warnecke F."/>
            <person name="Barry K."/>
            <person name="He S."/>
            <person name="Salamov A."/>
            <person name="Szeto E."/>
            <person name="Dalin E."/>
            <person name="Pangilinan J.L."/>
            <person name="Lapidus A."/>
            <person name="Lowry S."/>
            <person name="Kyrpides N.C."/>
            <person name="McMahon K.D."/>
            <person name="Hugenholtz P."/>
        </authorList>
    </citation>
    <scope>NUCLEOTIDE SEQUENCE [LARGE SCALE GENOMIC DNA]</scope>
    <source>
        <strain evidence="1">UW-1</strain>
    </source>
</reference>
<dbReference type="AlphaFoldDB" id="C7RTH8"/>
<protein>
    <recommendedName>
        <fullName evidence="2">DUF3616 domain-containing protein</fullName>
    </recommendedName>
</protein>